<proteinExistence type="predicted"/>
<protein>
    <recommendedName>
        <fullName evidence="3">Ribosomal protein L20</fullName>
    </recommendedName>
</protein>
<dbReference type="AlphaFoldDB" id="A0AAV1XIG5"/>
<accession>A0AAV1XIG5</accession>
<dbReference type="Proteomes" id="UP001497480">
    <property type="component" value="Unassembled WGS sequence"/>
</dbReference>
<evidence type="ECO:0000313" key="2">
    <source>
        <dbReference type="Proteomes" id="UP001497480"/>
    </source>
</evidence>
<evidence type="ECO:0008006" key="3">
    <source>
        <dbReference type="Google" id="ProtNLM"/>
    </source>
</evidence>
<reference evidence="1 2" key="1">
    <citation type="submission" date="2024-03" db="EMBL/GenBank/DDBJ databases">
        <authorList>
            <person name="Martinez-Hernandez J."/>
        </authorList>
    </citation>
    <scope>NUCLEOTIDE SEQUENCE [LARGE SCALE GENOMIC DNA]</scope>
</reference>
<gene>
    <name evidence="1" type="ORF">LLUT_LOCUS21964</name>
</gene>
<organism evidence="1 2">
    <name type="scientific">Lupinus luteus</name>
    <name type="common">European yellow lupine</name>
    <dbReference type="NCBI Taxonomy" id="3873"/>
    <lineage>
        <taxon>Eukaryota</taxon>
        <taxon>Viridiplantae</taxon>
        <taxon>Streptophyta</taxon>
        <taxon>Embryophyta</taxon>
        <taxon>Tracheophyta</taxon>
        <taxon>Spermatophyta</taxon>
        <taxon>Magnoliopsida</taxon>
        <taxon>eudicotyledons</taxon>
        <taxon>Gunneridae</taxon>
        <taxon>Pentapetalae</taxon>
        <taxon>rosids</taxon>
        <taxon>fabids</taxon>
        <taxon>Fabales</taxon>
        <taxon>Fabaceae</taxon>
        <taxon>Papilionoideae</taxon>
        <taxon>50 kb inversion clade</taxon>
        <taxon>genistoids sensu lato</taxon>
        <taxon>core genistoids</taxon>
        <taxon>Genisteae</taxon>
        <taxon>Lupinus</taxon>
    </lineage>
</organism>
<keyword evidence="2" id="KW-1185">Reference proteome</keyword>
<sequence length="171" mass="20468">MIEKRQLFLRSYQFSRKKSLSERIKGTIIHVKKVVWLRLRSAKRFVFSRFKCAFYYRRRRFSKLLNSKSDSSSLCLWRMRSFGYEKLTSENQKMARPGRVWVKAMDGRLRGLRLSRSRKLSMRAFSAILLPRRKLVQIYNDFVNQINLENMCSAIVLPTQWGLPVIPLDRK</sequence>
<dbReference type="EMBL" id="CAXHTB010000015">
    <property type="protein sequence ID" value="CAL0320904.1"/>
    <property type="molecule type" value="Genomic_DNA"/>
</dbReference>
<name>A0AAV1XIG5_LUPLU</name>
<comment type="caution">
    <text evidence="1">The sequence shown here is derived from an EMBL/GenBank/DDBJ whole genome shotgun (WGS) entry which is preliminary data.</text>
</comment>
<evidence type="ECO:0000313" key="1">
    <source>
        <dbReference type="EMBL" id="CAL0320904.1"/>
    </source>
</evidence>